<comment type="caution">
    <text evidence="3">The sequence shown here is derived from an EMBL/GenBank/DDBJ whole genome shotgun (WGS) entry which is preliminary data.</text>
</comment>
<feature type="domain" description="RCK C-terminal" evidence="2">
    <location>
        <begin position="144"/>
        <end position="226"/>
    </location>
</feature>
<dbReference type="GO" id="GO:0008324">
    <property type="term" value="F:monoatomic cation transmembrane transporter activity"/>
    <property type="evidence" value="ECO:0007669"/>
    <property type="project" value="InterPro"/>
</dbReference>
<dbReference type="Proteomes" id="UP000308760">
    <property type="component" value="Unassembled WGS sequence"/>
</dbReference>
<dbReference type="RefSeq" id="WP_136533821.1">
    <property type="nucleotide sequence ID" value="NZ_STGY01000025.1"/>
</dbReference>
<dbReference type="InterPro" id="IPR003148">
    <property type="entry name" value="RCK_N"/>
</dbReference>
<keyword evidence="4" id="KW-1185">Reference proteome</keyword>
<dbReference type="Gene3D" id="3.30.70.1450">
    <property type="entry name" value="Regulator of K+ conductance, C-terminal domain"/>
    <property type="match status" value="1"/>
</dbReference>
<dbReference type="Pfam" id="PF02080">
    <property type="entry name" value="TrkA_C"/>
    <property type="match status" value="1"/>
</dbReference>
<dbReference type="AlphaFoldDB" id="A0A4S8QLW6"/>
<dbReference type="Gene3D" id="3.40.50.720">
    <property type="entry name" value="NAD(P)-binding Rossmann-like Domain"/>
    <property type="match status" value="1"/>
</dbReference>
<dbReference type="PROSITE" id="PS51202">
    <property type="entry name" value="RCK_C"/>
    <property type="match status" value="1"/>
</dbReference>
<dbReference type="InterPro" id="IPR050721">
    <property type="entry name" value="Trk_Ktr_HKT_K-transport"/>
</dbReference>
<accession>A0A4S8QLW6</accession>
<dbReference type="SUPFAM" id="SSF116726">
    <property type="entry name" value="TrkA C-terminal domain-like"/>
    <property type="match status" value="1"/>
</dbReference>
<dbReference type="EMBL" id="STGY01000025">
    <property type="protein sequence ID" value="THV42389.1"/>
    <property type="molecule type" value="Genomic_DNA"/>
</dbReference>
<reference evidence="3 4" key="2">
    <citation type="submission" date="2019-05" db="EMBL/GenBank/DDBJ databases">
        <title>Glycomyces buryatensis sp. nov.</title>
        <authorList>
            <person name="Nikitina E."/>
        </authorList>
    </citation>
    <scope>NUCLEOTIDE SEQUENCE [LARGE SCALE GENOMIC DNA]</scope>
    <source>
        <strain evidence="3 4">18</strain>
    </source>
</reference>
<evidence type="ECO:0000259" key="2">
    <source>
        <dbReference type="PROSITE" id="PS51202"/>
    </source>
</evidence>
<dbReference type="InterPro" id="IPR006037">
    <property type="entry name" value="RCK_C"/>
</dbReference>
<sequence>MNLFGRGEVTPEEAVAVIGLGRFGSAVADSLTRLGHEVLAIDERADIVQRSAESLAHVVQADSTESAVLAQLGLGEFDHVVVAIGTDIEASVLTVLACEEVGVREIWAKAINAKHGQILHRTGAHHVVYPEAAMGERVAHLVSGKMMDFIEFDDGFAIVKTKAPTEAVDKRLGDSRLRSKYGVTVVGVKKTGEDFTYATAETVVAEGDTLIVSGATTKVEAFASTT</sequence>
<protein>
    <submittedName>
        <fullName evidence="3">TrkA family potassium uptake protein</fullName>
    </submittedName>
</protein>
<proteinExistence type="predicted"/>
<dbReference type="PROSITE" id="PS51201">
    <property type="entry name" value="RCK_N"/>
    <property type="match status" value="1"/>
</dbReference>
<dbReference type="PANTHER" id="PTHR43833:SF7">
    <property type="entry name" value="KTR SYSTEM POTASSIUM UPTAKE PROTEIN C"/>
    <property type="match status" value="1"/>
</dbReference>
<evidence type="ECO:0000313" key="4">
    <source>
        <dbReference type="Proteomes" id="UP000308760"/>
    </source>
</evidence>
<organism evidence="3 4">
    <name type="scientific">Glycomyces buryatensis</name>
    <dbReference type="NCBI Taxonomy" id="2570927"/>
    <lineage>
        <taxon>Bacteria</taxon>
        <taxon>Bacillati</taxon>
        <taxon>Actinomycetota</taxon>
        <taxon>Actinomycetes</taxon>
        <taxon>Glycomycetales</taxon>
        <taxon>Glycomycetaceae</taxon>
        <taxon>Glycomyces</taxon>
    </lineage>
</organism>
<dbReference type="InterPro" id="IPR036721">
    <property type="entry name" value="RCK_C_sf"/>
</dbReference>
<feature type="domain" description="RCK N-terminal" evidence="1">
    <location>
        <begin position="12"/>
        <end position="134"/>
    </location>
</feature>
<reference evidence="4" key="1">
    <citation type="submission" date="2019-04" db="EMBL/GenBank/DDBJ databases">
        <title>Nocardioides xinjiangensis sp. nov.</title>
        <authorList>
            <person name="Liu S."/>
        </authorList>
    </citation>
    <scope>NUCLEOTIDE SEQUENCE [LARGE SCALE GENOMIC DNA]</scope>
    <source>
        <strain evidence="4">18</strain>
    </source>
</reference>
<dbReference type="InterPro" id="IPR036291">
    <property type="entry name" value="NAD(P)-bd_dom_sf"/>
</dbReference>
<name>A0A4S8QLW6_9ACTN</name>
<dbReference type="SUPFAM" id="SSF51735">
    <property type="entry name" value="NAD(P)-binding Rossmann-fold domains"/>
    <property type="match status" value="1"/>
</dbReference>
<evidence type="ECO:0000313" key="3">
    <source>
        <dbReference type="EMBL" id="THV42389.1"/>
    </source>
</evidence>
<dbReference type="GO" id="GO:0006813">
    <property type="term" value="P:potassium ion transport"/>
    <property type="evidence" value="ECO:0007669"/>
    <property type="project" value="InterPro"/>
</dbReference>
<gene>
    <name evidence="3" type="ORF">FAB82_06970</name>
</gene>
<evidence type="ECO:0000259" key="1">
    <source>
        <dbReference type="PROSITE" id="PS51201"/>
    </source>
</evidence>
<dbReference type="OrthoDB" id="9776294at2"/>
<dbReference type="Pfam" id="PF02254">
    <property type="entry name" value="TrkA_N"/>
    <property type="match status" value="1"/>
</dbReference>
<dbReference type="PANTHER" id="PTHR43833">
    <property type="entry name" value="POTASSIUM CHANNEL PROTEIN 2-RELATED-RELATED"/>
    <property type="match status" value="1"/>
</dbReference>